<dbReference type="PROSITE" id="PS00211">
    <property type="entry name" value="ABC_TRANSPORTER_1"/>
    <property type="match status" value="1"/>
</dbReference>
<reference evidence="6 7" key="1">
    <citation type="journal article" date="2016" name="Nat. Commun.">
        <title>Thousands of microbial genomes shed light on interconnected biogeochemical processes in an aquifer system.</title>
        <authorList>
            <person name="Anantharaman K."/>
            <person name="Brown C.T."/>
            <person name="Hug L.A."/>
            <person name="Sharon I."/>
            <person name="Castelle C.J."/>
            <person name="Probst A.J."/>
            <person name="Thomas B.C."/>
            <person name="Singh A."/>
            <person name="Wilkins M.J."/>
            <person name="Karaoz U."/>
            <person name="Brodie E.L."/>
            <person name="Williams K.H."/>
            <person name="Hubbard S.S."/>
            <person name="Banfield J.F."/>
        </authorList>
    </citation>
    <scope>NUCLEOTIDE SEQUENCE [LARGE SCALE GENOMIC DNA]</scope>
</reference>
<proteinExistence type="inferred from homology"/>
<comment type="similarity">
    <text evidence="1">Belongs to the ABC transporter superfamily.</text>
</comment>
<dbReference type="InterPro" id="IPR027417">
    <property type="entry name" value="P-loop_NTPase"/>
</dbReference>
<keyword evidence="4 6" id="KW-0067">ATP-binding</keyword>
<protein>
    <submittedName>
        <fullName evidence="6">ABC transporter ATP-binding protein</fullName>
    </submittedName>
</protein>
<keyword evidence="2" id="KW-0813">Transport</keyword>
<dbReference type="SMART" id="SM00382">
    <property type="entry name" value="AAA"/>
    <property type="match status" value="1"/>
</dbReference>
<feature type="domain" description="ABC transporter" evidence="5">
    <location>
        <begin position="5"/>
        <end position="246"/>
    </location>
</feature>
<name>A0A1F7JNZ0_9BACT</name>
<dbReference type="InterPro" id="IPR003439">
    <property type="entry name" value="ABC_transporter-like_ATP-bd"/>
</dbReference>
<keyword evidence="3" id="KW-0547">Nucleotide-binding</keyword>
<evidence type="ECO:0000313" key="6">
    <source>
        <dbReference type="EMBL" id="OGK57332.1"/>
    </source>
</evidence>
<dbReference type="PANTHER" id="PTHR42711">
    <property type="entry name" value="ABC TRANSPORTER ATP-BINDING PROTEIN"/>
    <property type="match status" value="1"/>
</dbReference>
<dbReference type="GO" id="GO:0016887">
    <property type="term" value="F:ATP hydrolysis activity"/>
    <property type="evidence" value="ECO:0007669"/>
    <property type="project" value="InterPro"/>
</dbReference>
<dbReference type="PANTHER" id="PTHR42711:SF5">
    <property type="entry name" value="ABC TRANSPORTER ATP-BINDING PROTEIN NATA"/>
    <property type="match status" value="1"/>
</dbReference>
<dbReference type="InterPro" id="IPR003593">
    <property type="entry name" value="AAA+_ATPase"/>
</dbReference>
<evidence type="ECO:0000256" key="1">
    <source>
        <dbReference type="ARBA" id="ARBA00005417"/>
    </source>
</evidence>
<accession>A0A1F7JNZ0</accession>
<dbReference type="Pfam" id="PF00005">
    <property type="entry name" value="ABC_tran"/>
    <property type="match status" value="1"/>
</dbReference>
<evidence type="ECO:0000256" key="4">
    <source>
        <dbReference type="ARBA" id="ARBA00022840"/>
    </source>
</evidence>
<evidence type="ECO:0000313" key="7">
    <source>
        <dbReference type="Proteomes" id="UP000176376"/>
    </source>
</evidence>
<organism evidence="6 7">
    <name type="scientific">Candidatus Roizmanbacteria bacterium RIFCSPLOWO2_02_FULL_38_10</name>
    <dbReference type="NCBI Taxonomy" id="1802074"/>
    <lineage>
        <taxon>Bacteria</taxon>
        <taxon>Candidatus Roizmaniibacteriota</taxon>
    </lineage>
</organism>
<dbReference type="Proteomes" id="UP000176376">
    <property type="component" value="Unassembled WGS sequence"/>
</dbReference>
<gene>
    <name evidence="6" type="ORF">A3J15_03425</name>
</gene>
<sequence>MGKAIVVKNLVKKYKKSNVFAVDNISFEVAEGEFFAFLGPNGAGKTTTISILTTTLAKTSGKVTIAGYDLDREEAKVRQNIGIIFQKPSLDNNLTAEENIRYHAFLYNVYPYRPTFSLMPRSYKAKVSELSKILNIEKDIFRPIKTYSGGMKRKLEIVRSLIHHPKILFLDEPTSGLDPQSRKTLWQYLHGMKQKSKMTIFLTTHYLEEAEDADNINIINHGKIIESGTPLEIKKDILKQHLIIDADNRNELIQELKDKKIPYQLKDHITLPFKESTPHQLIKKIQTPLSYLSIYQPSLEEAYLDIIGQNEQGN</sequence>
<dbReference type="InterPro" id="IPR017871">
    <property type="entry name" value="ABC_transporter-like_CS"/>
</dbReference>
<comment type="caution">
    <text evidence="6">The sequence shown here is derived from an EMBL/GenBank/DDBJ whole genome shotgun (WGS) entry which is preliminary data.</text>
</comment>
<dbReference type="GO" id="GO:0005524">
    <property type="term" value="F:ATP binding"/>
    <property type="evidence" value="ECO:0007669"/>
    <property type="project" value="UniProtKB-KW"/>
</dbReference>
<dbReference type="Gene3D" id="3.40.50.300">
    <property type="entry name" value="P-loop containing nucleotide triphosphate hydrolases"/>
    <property type="match status" value="1"/>
</dbReference>
<dbReference type="AlphaFoldDB" id="A0A1F7JNZ0"/>
<dbReference type="EMBL" id="MGAY01000005">
    <property type="protein sequence ID" value="OGK57332.1"/>
    <property type="molecule type" value="Genomic_DNA"/>
</dbReference>
<evidence type="ECO:0000256" key="2">
    <source>
        <dbReference type="ARBA" id="ARBA00022448"/>
    </source>
</evidence>
<dbReference type="SUPFAM" id="SSF52540">
    <property type="entry name" value="P-loop containing nucleoside triphosphate hydrolases"/>
    <property type="match status" value="1"/>
</dbReference>
<evidence type="ECO:0000259" key="5">
    <source>
        <dbReference type="PROSITE" id="PS50893"/>
    </source>
</evidence>
<evidence type="ECO:0000256" key="3">
    <source>
        <dbReference type="ARBA" id="ARBA00022741"/>
    </source>
</evidence>
<dbReference type="STRING" id="1802074.A3J15_03425"/>
<dbReference type="PROSITE" id="PS50893">
    <property type="entry name" value="ABC_TRANSPORTER_2"/>
    <property type="match status" value="1"/>
</dbReference>
<dbReference type="InterPro" id="IPR050763">
    <property type="entry name" value="ABC_transporter_ATP-binding"/>
</dbReference>